<comment type="caution">
    <text evidence="1">The sequence shown here is derived from an EMBL/GenBank/DDBJ whole genome shotgun (WGS) entry which is preliminary data.</text>
</comment>
<evidence type="ECO:0000313" key="2">
    <source>
        <dbReference type="Proteomes" id="UP000499080"/>
    </source>
</evidence>
<keyword evidence="2" id="KW-1185">Reference proteome</keyword>
<name>A0A4Y2CYX5_ARAVE</name>
<protein>
    <submittedName>
        <fullName evidence="1">Uncharacterized protein</fullName>
    </submittedName>
</protein>
<dbReference type="Proteomes" id="UP000499080">
    <property type="component" value="Unassembled WGS sequence"/>
</dbReference>
<dbReference type="AlphaFoldDB" id="A0A4Y2CYX5"/>
<reference evidence="1 2" key="1">
    <citation type="journal article" date="2019" name="Sci. Rep.">
        <title>Orb-weaving spider Araneus ventricosus genome elucidates the spidroin gene catalogue.</title>
        <authorList>
            <person name="Kono N."/>
            <person name="Nakamura H."/>
            <person name="Ohtoshi R."/>
            <person name="Moran D.A.P."/>
            <person name="Shinohara A."/>
            <person name="Yoshida Y."/>
            <person name="Fujiwara M."/>
            <person name="Mori M."/>
            <person name="Tomita M."/>
            <person name="Arakawa K."/>
        </authorList>
    </citation>
    <scope>NUCLEOTIDE SEQUENCE [LARGE SCALE GENOMIC DNA]</scope>
</reference>
<evidence type="ECO:0000313" key="1">
    <source>
        <dbReference type="EMBL" id="GBM09593.1"/>
    </source>
</evidence>
<dbReference type="EMBL" id="BGPR01000272">
    <property type="protein sequence ID" value="GBM09593.1"/>
    <property type="molecule type" value="Genomic_DNA"/>
</dbReference>
<accession>A0A4Y2CYX5</accession>
<organism evidence="1 2">
    <name type="scientific">Araneus ventricosus</name>
    <name type="common">Orbweaver spider</name>
    <name type="synonym">Epeira ventricosa</name>
    <dbReference type="NCBI Taxonomy" id="182803"/>
    <lineage>
        <taxon>Eukaryota</taxon>
        <taxon>Metazoa</taxon>
        <taxon>Ecdysozoa</taxon>
        <taxon>Arthropoda</taxon>
        <taxon>Chelicerata</taxon>
        <taxon>Arachnida</taxon>
        <taxon>Araneae</taxon>
        <taxon>Araneomorphae</taxon>
        <taxon>Entelegynae</taxon>
        <taxon>Araneoidea</taxon>
        <taxon>Araneidae</taxon>
        <taxon>Araneus</taxon>
    </lineage>
</organism>
<sequence>MWKFGEGDASSGVVFVIWPQIKYFGPSQNSPRVASKRDFNITKRNRCCSYSFLRFHKSPCCTCCTANTCCLSNGYLVLSPGRNPPFVETNFGRKVDYIKKFTPTLISTGRKLFKRWGFAFLTKNY</sequence>
<gene>
    <name evidence="1" type="ORF">AVEN_29441_1</name>
</gene>
<proteinExistence type="predicted"/>